<evidence type="ECO:0000256" key="9">
    <source>
        <dbReference type="ARBA" id="ARBA00022927"/>
    </source>
</evidence>
<evidence type="ECO:0000256" key="5">
    <source>
        <dbReference type="ARBA" id="ARBA00022490"/>
    </source>
</evidence>
<evidence type="ECO:0000256" key="2">
    <source>
        <dbReference type="ARBA" id="ARBA00004607"/>
    </source>
</evidence>
<dbReference type="InterPro" id="IPR011047">
    <property type="entry name" value="Quinoprotein_ADH-like_sf"/>
</dbReference>
<dbReference type="GO" id="GO:0007601">
    <property type="term" value="P:visual perception"/>
    <property type="evidence" value="ECO:0007669"/>
    <property type="project" value="UniProtKB-KW"/>
</dbReference>
<keyword evidence="10" id="KW-0007">Acetylation</keyword>
<evidence type="ECO:0000256" key="14">
    <source>
        <dbReference type="ARBA" id="ARBA00023273"/>
    </source>
</evidence>
<dbReference type="PANTHER" id="PTHR20870:SF0">
    <property type="entry name" value="BARDET-BIEDL SYNDROME 1 PROTEIN"/>
    <property type="match status" value="1"/>
</dbReference>
<keyword evidence="11" id="KW-0969">Cilium</keyword>
<dbReference type="GO" id="GO:0034451">
    <property type="term" value="C:centriolar satellite"/>
    <property type="evidence" value="ECO:0007669"/>
    <property type="project" value="UniProtKB-SubCell"/>
</dbReference>
<dbReference type="GO" id="GO:0001895">
    <property type="term" value="P:retina homeostasis"/>
    <property type="evidence" value="ECO:0007669"/>
    <property type="project" value="UniProtKB-ARBA"/>
</dbReference>
<feature type="domain" description="Bardet-Biedl syndrome 1 N-terminal" evidence="18">
    <location>
        <begin position="1"/>
        <end position="122"/>
    </location>
</feature>
<protein>
    <recommendedName>
        <fullName evidence="17">BBSome complex member BBS1</fullName>
    </recommendedName>
</protein>
<evidence type="ECO:0000256" key="15">
    <source>
        <dbReference type="ARBA" id="ARBA00023305"/>
    </source>
</evidence>
<dbReference type="PANTHER" id="PTHR20870">
    <property type="entry name" value="BARDET-BIEDL SYNDROME 1 PROTEIN"/>
    <property type="match status" value="1"/>
</dbReference>
<dbReference type="GO" id="GO:0034464">
    <property type="term" value="C:BBSome"/>
    <property type="evidence" value="ECO:0007669"/>
    <property type="project" value="InterPro"/>
</dbReference>
<dbReference type="AlphaFoldDB" id="V9KTN1"/>
<evidence type="ECO:0000256" key="12">
    <source>
        <dbReference type="ARBA" id="ARBA00023136"/>
    </source>
</evidence>
<evidence type="ECO:0000256" key="10">
    <source>
        <dbReference type="ARBA" id="ARBA00022990"/>
    </source>
</evidence>
<keyword evidence="5" id="KW-0963">Cytoplasm</keyword>
<keyword evidence="12" id="KW-0472">Membrane</keyword>
<dbReference type="InterPro" id="IPR056419">
    <property type="entry name" value="GAE_BBS1"/>
</dbReference>
<dbReference type="FunFam" id="2.130.10.10:FF:002248">
    <property type="entry name" value="Bardet-Biedl syndrome 1"/>
    <property type="match status" value="1"/>
</dbReference>
<dbReference type="Pfam" id="PF23304">
    <property type="entry name" value="GAE_BBS1"/>
    <property type="match status" value="1"/>
</dbReference>
<evidence type="ECO:0000256" key="11">
    <source>
        <dbReference type="ARBA" id="ARBA00023069"/>
    </source>
</evidence>
<keyword evidence="7" id="KW-0552">Olfaction</keyword>
<evidence type="ECO:0000256" key="13">
    <source>
        <dbReference type="ARBA" id="ARBA00023212"/>
    </source>
</evidence>
<dbReference type="GO" id="GO:0005113">
    <property type="term" value="F:patched binding"/>
    <property type="evidence" value="ECO:0007669"/>
    <property type="project" value="TreeGrafter"/>
</dbReference>
<dbReference type="GO" id="GO:1905515">
    <property type="term" value="P:non-motile cilium assembly"/>
    <property type="evidence" value="ECO:0007669"/>
    <property type="project" value="InterPro"/>
</dbReference>
<evidence type="ECO:0000256" key="1">
    <source>
        <dbReference type="ARBA" id="ARBA00004309"/>
    </source>
</evidence>
<evidence type="ECO:0000256" key="3">
    <source>
        <dbReference type="ARBA" id="ARBA00022448"/>
    </source>
</evidence>
<keyword evidence="14" id="KW-0966">Cell projection</keyword>
<dbReference type="GO" id="GO:0015031">
    <property type="term" value="P:protein transport"/>
    <property type="evidence" value="ECO:0007669"/>
    <property type="project" value="UniProtKB-KW"/>
</dbReference>
<keyword evidence="9" id="KW-0653">Protein transport</keyword>
<evidence type="ECO:0000256" key="17">
    <source>
        <dbReference type="ARBA" id="ARBA00073721"/>
    </source>
</evidence>
<comment type="subcellular location">
    <subcellularLocation>
        <location evidence="1">Cell projection</location>
        <location evidence="1">Cilium membrane</location>
    </subcellularLocation>
    <subcellularLocation>
        <location evidence="2">Cytoplasm</location>
        <location evidence="2">Cytoskeleton</location>
        <location evidence="2">Microtubule organizing center</location>
        <location evidence="2">Centrosome</location>
        <location evidence="2">Centriolar satellite</location>
    </subcellularLocation>
</comment>
<keyword evidence="3" id="KW-0813">Transport</keyword>
<keyword evidence="8" id="KW-0970">Cilium biogenesis/degradation</keyword>
<evidence type="ECO:0000259" key="19">
    <source>
        <dbReference type="Pfam" id="PF23304"/>
    </source>
</evidence>
<feature type="domain" description="Bardet-Biedl syndrome 1 protein GAE" evidence="19">
    <location>
        <begin position="332"/>
        <end position="434"/>
    </location>
</feature>
<evidence type="ECO:0000256" key="8">
    <source>
        <dbReference type="ARBA" id="ARBA00022794"/>
    </source>
</evidence>
<sequence length="439" mass="48956">MLESLRDKSEVALSVKSLRYLLLDPNEMEGYVSLYKMQPIKRQTIITCMATLKKNMADEDAVCCLVIGTESGDMYILDPEAFTVQAKMALPSVPVYLDVTGQYDVEFRITVACRNGNIYILRRESRRPRYCVELGSQPVGLVRVNKNMVVGCAQDTLHCYTQKGKKLWTVFLPAAITTMAGMDHAAKGFQAVMVAMANSQVHVYRDKHLVNIILAQDVVTSLCFGRYGREDGTLIMTTKGGGLLIKILKRTAVFEEKDMSPGPPLAQSIRLNIPKKTKLYVDQTLRERESAVAMHRTFQTDLYRLRLMATRAYARVLEANLAPFSSSLSEPLKMNAVVQGIGPCFKLTLNLQNTSANQPSINLLISFMYDENLYSMERGFFKLPMLVPGLNYPIQTVVDCRSDKGVADTIKVFVLQVGRSSPLLTAHINMPVSEGLVVA</sequence>
<comment type="subunit">
    <text evidence="16">Part of BBSome complex, that contains BBS1, BBS2, BBS4, BBS5, BBS7, BBS8/TTC8, BBS9 and BBIP10. Interacts with the C-terminus of RAB3IP. Interacts with CCDC28B and ALDOB. Interacts with PKD1.</text>
</comment>
<evidence type="ECO:0000256" key="7">
    <source>
        <dbReference type="ARBA" id="ARBA00022725"/>
    </source>
</evidence>
<evidence type="ECO:0000313" key="20">
    <source>
        <dbReference type="EMBL" id="AFP01850.1"/>
    </source>
</evidence>
<keyword evidence="4" id="KW-1003">Cell membrane</keyword>
<dbReference type="GO" id="GO:0005930">
    <property type="term" value="C:axoneme"/>
    <property type="evidence" value="ECO:0007669"/>
    <property type="project" value="TreeGrafter"/>
</dbReference>
<dbReference type="GO" id="GO:0060170">
    <property type="term" value="C:ciliary membrane"/>
    <property type="evidence" value="ECO:0007669"/>
    <property type="project" value="UniProtKB-SubCell"/>
</dbReference>
<reference evidence="20" key="1">
    <citation type="journal article" date="2014" name="Nature">
        <title>Elephant shark genome provides unique insights into gnathostome evolution.</title>
        <authorList>
            <consortium name="International Elephant Shark Genome Sequencing Consortium"/>
            <person name="Venkatesh B."/>
            <person name="Lee A.P."/>
            <person name="Ravi V."/>
            <person name="Maurya A.K."/>
            <person name="Lian M.M."/>
            <person name="Swann J.B."/>
            <person name="Ohta Y."/>
            <person name="Flajnik M.F."/>
            <person name="Sutoh Y."/>
            <person name="Kasahara M."/>
            <person name="Hoon S."/>
            <person name="Gangu V."/>
            <person name="Roy S.W."/>
            <person name="Irimia M."/>
            <person name="Korzh V."/>
            <person name="Kondrychyn I."/>
            <person name="Lim Z.W."/>
            <person name="Tay B.H."/>
            <person name="Tohari S."/>
            <person name="Kong K.W."/>
            <person name="Ho S."/>
            <person name="Lorente-Galdos B."/>
            <person name="Quilez J."/>
            <person name="Marques-Bonet T."/>
            <person name="Raney B.J."/>
            <person name="Ingham P.W."/>
            <person name="Tay A."/>
            <person name="Hillier L.W."/>
            <person name="Minx P."/>
            <person name="Boehm T."/>
            <person name="Wilson R.K."/>
            <person name="Brenner S."/>
            <person name="Warren W.C."/>
        </authorList>
    </citation>
    <scope>NUCLEOTIDE SEQUENCE</scope>
    <source>
        <tissue evidence="20">Brain</tissue>
    </source>
</reference>
<dbReference type="GO" id="GO:0005119">
    <property type="term" value="F:smoothened binding"/>
    <property type="evidence" value="ECO:0007669"/>
    <property type="project" value="TreeGrafter"/>
</dbReference>
<name>V9KTN1_CALMI</name>
<evidence type="ECO:0000256" key="6">
    <source>
        <dbReference type="ARBA" id="ARBA00022606"/>
    </source>
</evidence>
<dbReference type="Pfam" id="PF14779">
    <property type="entry name" value="BBS1"/>
    <property type="match status" value="1"/>
</dbReference>
<dbReference type="GO" id="GO:0007608">
    <property type="term" value="P:sensory perception of smell"/>
    <property type="evidence" value="ECO:0007669"/>
    <property type="project" value="UniProtKB-KW"/>
</dbReference>
<keyword evidence="13" id="KW-0206">Cytoskeleton</keyword>
<keyword evidence="6" id="KW-0716">Sensory transduction</keyword>
<organism evidence="20">
    <name type="scientific">Callorhinchus milii</name>
    <name type="common">Ghost shark</name>
    <dbReference type="NCBI Taxonomy" id="7868"/>
    <lineage>
        <taxon>Eukaryota</taxon>
        <taxon>Metazoa</taxon>
        <taxon>Chordata</taxon>
        <taxon>Craniata</taxon>
        <taxon>Vertebrata</taxon>
        <taxon>Chondrichthyes</taxon>
        <taxon>Holocephali</taxon>
        <taxon>Chimaeriformes</taxon>
        <taxon>Callorhinchidae</taxon>
        <taxon>Callorhinchus</taxon>
    </lineage>
</organism>
<evidence type="ECO:0000256" key="16">
    <source>
        <dbReference type="ARBA" id="ARBA00062958"/>
    </source>
</evidence>
<evidence type="ECO:0000259" key="18">
    <source>
        <dbReference type="Pfam" id="PF14779"/>
    </source>
</evidence>
<dbReference type="SUPFAM" id="SSF50998">
    <property type="entry name" value="Quinoprotein alcohol dehydrogenase-like"/>
    <property type="match status" value="1"/>
</dbReference>
<proteinExistence type="evidence at transcript level"/>
<keyword evidence="15" id="KW-0844">Vision</keyword>
<dbReference type="EMBL" id="JW869332">
    <property type="protein sequence ID" value="AFP01850.1"/>
    <property type="molecule type" value="mRNA"/>
</dbReference>
<accession>V9KTN1</accession>
<dbReference type="GO" id="GO:0061512">
    <property type="term" value="P:protein localization to cilium"/>
    <property type="evidence" value="ECO:0007669"/>
    <property type="project" value="TreeGrafter"/>
</dbReference>
<dbReference type="InterPro" id="IPR028784">
    <property type="entry name" value="BBS1"/>
</dbReference>
<evidence type="ECO:0000256" key="4">
    <source>
        <dbReference type="ARBA" id="ARBA00022475"/>
    </source>
</evidence>
<dbReference type="InterPro" id="IPR032728">
    <property type="entry name" value="BBS1_N"/>
</dbReference>